<dbReference type="EMBL" id="JACSIT010000141">
    <property type="protein sequence ID" value="MBC6995645.1"/>
    <property type="molecule type" value="Genomic_DNA"/>
</dbReference>
<dbReference type="AlphaFoldDB" id="A0A923PNG1"/>
<dbReference type="InterPro" id="IPR029475">
    <property type="entry name" value="DUF6807"/>
</dbReference>
<dbReference type="Proteomes" id="UP000650081">
    <property type="component" value="Unassembled WGS sequence"/>
</dbReference>
<evidence type="ECO:0000256" key="1">
    <source>
        <dbReference type="SAM" id="SignalP"/>
    </source>
</evidence>
<gene>
    <name evidence="2" type="ORF">H9S92_15870</name>
</gene>
<dbReference type="Pfam" id="PF14100">
    <property type="entry name" value="DUF6807"/>
    <property type="match status" value="1"/>
</dbReference>
<organism evidence="2 3">
    <name type="scientific">Neolewinella lacunae</name>
    <dbReference type="NCBI Taxonomy" id="1517758"/>
    <lineage>
        <taxon>Bacteria</taxon>
        <taxon>Pseudomonadati</taxon>
        <taxon>Bacteroidota</taxon>
        <taxon>Saprospiria</taxon>
        <taxon>Saprospirales</taxon>
        <taxon>Lewinellaceae</taxon>
        <taxon>Neolewinella</taxon>
    </lineage>
</organism>
<keyword evidence="1" id="KW-0732">Signal</keyword>
<evidence type="ECO:0000313" key="3">
    <source>
        <dbReference type="Proteomes" id="UP000650081"/>
    </source>
</evidence>
<protein>
    <submittedName>
        <fullName evidence="2">PmoA family protein</fullName>
    </submittedName>
</protein>
<reference evidence="2" key="1">
    <citation type="submission" date="2020-08" db="EMBL/GenBank/DDBJ databases">
        <title>Lewinella bacteria from marine environments.</title>
        <authorList>
            <person name="Zhong Y."/>
        </authorList>
    </citation>
    <scope>NUCLEOTIDE SEQUENCE</scope>
    <source>
        <strain evidence="2">KCTC 42187</strain>
    </source>
</reference>
<accession>A0A923PNG1</accession>
<comment type="caution">
    <text evidence="2">The sequence shown here is derived from an EMBL/GenBank/DDBJ whole genome shotgun (WGS) entry which is preliminary data.</text>
</comment>
<dbReference type="RefSeq" id="WP_187467674.1">
    <property type="nucleotide sequence ID" value="NZ_JACSIT010000141.1"/>
</dbReference>
<name>A0A923PNG1_9BACT</name>
<sequence length="320" mass="35808">MNSPLPLLLILLLASCGRAPETATSEASNLRLEQQRDYLRIYHGDRPVLNYWLTPQLPAGLPGHYTRSGFLHPVWSPAGAVVTDDFPVGHEHQHGIFTAWTHTTFRDSFVDFWNTQKELATVVHQSVEDLLDTAGYVGFTAALVHRSHAFGVILEEDLTVRVHDRSDVFVWDIRSVQRNVTADTLFLNKHLYGGFGARGSRYWNAADSAFYTDPAEFLTSTGATRDSANHTRPEWTAMYGPLPDGPAGLVVIPHPENFRWPVAVRVHPEMPYFSVSPVVEEGFALAPGQTYESRYRVLVFDGAPQPAQIDALRWEKSLGD</sequence>
<proteinExistence type="predicted"/>
<feature type="chain" id="PRO_5037379526" evidence="1">
    <location>
        <begin position="20"/>
        <end position="320"/>
    </location>
</feature>
<feature type="signal peptide" evidence="1">
    <location>
        <begin position="1"/>
        <end position="19"/>
    </location>
</feature>
<keyword evidence="3" id="KW-1185">Reference proteome</keyword>
<evidence type="ECO:0000313" key="2">
    <source>
        <dbReference type="EMBL" id="MBC6995645.1"/>
    </source>
</evidence>